<keyword evidence="2" id="KW-1185">Reference proteome</keyword>
<dbReference type="EMBL" id="NMUH01003470">
    <property type="protein sequence ID" value="MQM05754.1"/>
    <property type="molecule type" value="Genomic_DNA"/>
</dbReference>
<comment type="caution">
    <text evidence="1">The sequence shown here is derived from an EMBL/GenBank/DDBJ whole genome shotgun (WGS) entry which is preliminary data.</text>
</comment>
<accession>A0A843WP20</accession>
<reference evidence="1" key="1">
    <citation type="submission" date="2017-07" db="EMBL/GenBank/DDBJ databases">
        <title>Taro Niue Genome Assembly and Annotation.</title>
        <authorList>
            <person name="Atibalentja N."/>
            <person name="Keating K."/>
            <person name="Fields C.J."/>
        </authorList>
    </citation>
    <scope>NUCLEOTIDE SEQUENCE</scope>
    <source>
        <strain evidence="1">Niue_2</strain>
        <tissue evidence="1">Leaf</tissue>
    </source>
</reference>
<gene>
    <name evidence="1" type="ORF">Taro_038572</name>
</gene>
<evidence type="ECO:0000313" key="2">
    <source>
        <dbReference type="Proteomes" id="UP000652761"/>
    </source>
</evidence>
<dbReference type="Proteomes" id="UP000652761">
    <property type="component" value="Unassembled WGS sequence"/>
</dbReference>
<proteinExistence type="predicted"/>
<evidence type="ECO:0000313" key="1">
    <source>
        <dbReference type="EMBL" id="MQM05754.1"/>
    </source>
</evidence>
<dbReference type="OrthoDB" id="411991at2759"/>
<name>A0A843WP20_COLES</name>
<dbReference type="AlphaFoldDB" id="A0A843WP20"/>
<protein>
    <submittedName>
        <fullName evidence="1">Uncharacterized protein</fullName>
    </submittedName>
</protein>
<sequence>MLTENRTFLDQKVRNHAFWPVNPKEMLKRLSGDQTVIMNILRDHIFHARGGICIWSASYPGNAASMRLGAVPHVGTLSRGSGVRWTLVDFLHSPNGEQATSLCWSPTGRYPINYLLT</sequence>
<organism evidence="1 2">
    <name type="scientific">Colocasia esculenta</name>
    <name type="common">Wild taro</name>
    <name type="synonym">Arum esculentum</name>
    <dbReference type="NCBI Taxonomy" id="4460"/>
    <lineage>
        <taxon>Eukaryota</taxon>
        <taxon>Viridiplantae</taxon>
        <taxon>Streptophyta</taxon>
        <taxon>Embryophyta</taxon>
        <taxon>Tracheophyta</taxon>
        <taxon>Spermatophyta</taxon>
        <taxon>Magnoliopsida</taxon>
        <taxon>Liliopsida</taxon>
        <taxon>Araceae</taxon>
        <taxon>Aroideae</taxon>
        <taxon>Colocasieae</taxon>
        <taxon>Colocasia</taxon>
    </lineage>
</organism>